<keyword evidence="3" id="KW-1185">Reference proteome</keyword>
<dbReference type="EMBL" id="JANPWB010000009">
    <property type="protein sequence ID" value="KAJ1157677.1"/>
    <property type="molecule type" value="Genomic_DNA"/>
</dbReference>
<feature type="region of interest" description="Disordered" evidence="1">
    <location>
        <begin position="1"/>
        <end position="24"/>
    </location>
</feature>
<dbReference type="Proteomes" id="UP001066276">
    <property type="component" value="Chromosome 5"/>
</dbReference>
<name>A0AAV7RZ50_PLEWA</name>
<gene>
    <name evidence="2" type="ORF">NDU88_010381</name>
</gene>
<accession>A0AAV7RZ50</accession>
<evidence type="ECO:0000313" key="3">
    <source>
        <dbReference type="Proteomes" id="UP001066276"/>
    </source>
</evidence>
<evidence type="ECO:0000313" key="2">
    <source>
        <dbReference type="EMBL" id="KAJ1157677.1"/>
    </source>
</evidence>
<reference evidence="2" key="1">
    <citation type="journal article" date="2022" name="bioRxiv">
        <title>Sequencing and chromosome-scale assembly of the giantPleurodeles waltlgenome.</title>
        <authorList>
            <person name="Brown T."/>
            <person name="Elewa A."/>
            <person name="Iarovenko S."/>
            <person name="Subramanian E."/>
            <person name="Araus A.J."/>
            <person name="Petzold A."/>
            <person name="Susuki M."/>
            <person name="Suzuki K.-i.T."/>
            <person name="Hayashi T."/>
            <person name="Toyoda A."/>
            <person name="Oliveira C."/>
            <person name="Osipova E."/>
            <person name="Leigh N.D."/>
            <person name="Simon A."/>
            <person name="Yun M.H."/>
        </authorList>
    </citation>
    <scope>NUCLEOTIDE SEQUENCE</scope>
    <source>
        <strain evidence="2">20211129_DDA</strain>
        <tissue evidence="2">Liver</tissue>
    </source>
</reference>
<sequence length="71" mass="7282">MPRTPLDGSTPMDTGPYAHTTARGTYCPSGPSPVLQSLLPACAGVPAAASQVLCRSGKHHPGVPATEQEQQ</sequence>
<evidence type="ECO:0000256" key="1">
    <source>
        <dbReference type="SAM" id="MobiDB-lite"/>
    </source>
</evidence>
<protein>
    <submittedName>
        <fullName evidence="2">Uncharacterized protein</fullName>
    </submittedName>
</protein>
<organism evidence="2 3">
    <name type="scientific">Pleurodeles waltl</name>
    <name type="common">Iberian ribbed newt</name>
    <dbReference type="NCBI Taxonomy" id="8319"/>
    <lineage>
        <taxon>Eukaryota</taxon>
        <taxon>Metazoa</taxon>
        <taxon>Chordata</taxon>
        <taxon>Craniata</taxon>
        <taxon>Vertebrata</taxon>
        <taxon>Euteleostomi</taxon>
        <taxon>Amphibia</taxon>
        <taxon>Batrachia</taxon>
        <taxon>Caudata</taxon>
        <taxon>Salamandroidea</taxon>
        <taxon>Salamandridae</taxon>
        <taxon>Pleurodelinae</taxon>
        <taxon>Pleurodeles</taxon>
    </lineage>
</organism>
<proteinExistence type="predicted"/>
<comment type="caution">
    <text evidence="2">The sequence shown here is derived from an EMBL/GenBank/DDBJ whole genome shotgun (WGS) entry which is preliminary data.</text>
</comment>
<dbReference type="AlphaFoldDB" id="A0AAV7RZ50"/>